<dbReference type="InterPro" id="IPR009091">
    <property type="entry name" value="RCC1/BLIP-II"/>
</dbReference>
<dbReference type="PANTHER" id="PTHR46276">
    <property type="entry name" value="E3 UBIQUITIN-PROTEIN LIGASE UBR5"/>
    <property type="match status" value="1"/>
</dbReference>
<dbReference type="Gene3D" id="3.30.2160.10">
    <property type="entry name" value="Hect, E3 ligase catalytic domain"/>
    <property type="match status" value="1"/>
</dbReference>
<feature type="compositionally biased region" description="Polar residues" evidence="3">
    <location>
        <begin position="749"/>
        <end position="759"/>
    </location>
</feature>
<feature type="region of interest" description="Disordered" evidence="3">
    <location>
        <begin position="1163"/>
        <end position="1206"/>
    </location>
</feature>
<protein>
    <recommendedName>
        <fullName evidence="4">HECT domain-containing protein</fullName>
    </recommendedName>
</protein>
<feature type="compositionally biased region" description="Low complexity" evidence="3">
    <location>
        <begin position="1687"/>
        <end position="1697"/>
    </location>
</feature>
<dbReference type="Gene3D" id="3.30.2410.10">
    <property type="entry name" value="Hect, E3 ligase catalytic domain"/>
    <property type="match status" value="1"/>
</dbReference>
<reference evidence="6" key="1">
    <citation type="journal article" date="2010" name="Nature">
        <title>The Amphimedon queenslandica genome and the evolution of animal complexity.</title>
        <authorList>
            <person name="Srivastava M."/>
            <person name="Simakov O."/>
            <person name="Chapman J."/>
            <person name="Fahey B."/>
            <person name="Gauthier M.E."/>
            <person name="Mitros T."/>
            <person name="Richards G.S."/>
            <person name="Conaco C."/>
            <person name="Dacre M."/>
            <person name="Hellsten U."/>
            <person name="Larroux C."/>
            <person name="Putnam N.H."/>
            <person name="Stanke M."/>
            <person name="Adamska M."/>
            <person name="Darling A."/>
            <person name="Degnan S.M."/>
            <person name="Oakley T.H."/>
            <person name="Plachetzki D.C."/>
            <person name="Zhai Y."/>
            <person name="Adamski M."/>
            <person name="Calcino A."/>
            <person name="Cummins S.F."/>
            <person name="Goodstein D.M."/>
            <person name="Harris C."/>
            <person name="Jackson D.J."/>
            <person name="Leys S.P."/>
            <person name="Shu S."/>
            <person name="Woodcroft B.J."/>
            <person name="Vervoort M."/>
            <person name="Kosik K.S."/>
            <person name="Manning G."/>
            <person name="Degnan B.M."/>
            <person name="Rokhsar D.S."/>
        </authorList>
    </citation>
    <scope>NUCLEOTIDE SEQUENCE [LARGE SCALE GENOMIC DNA]</scope>
</reference>
<dbReference type="SUPFAM" id="SSF56204">
    <property type="entry name" value="Hect, E3 ligase catalytic domain"/>
    <property type="match status" value="1"/>
</dbReference>
<dbReference type="OrthoDB" id="298098at2759"/>
<feature type="region of interest" description="Disordered" evidence="3">
    <location>
        <begin position="871"/>
        <end position="937"/>
    </location>
</feature>
<dbReference type="InterPro" id="IPR035983">
    <property type="entry name" value="Hect_E3_ubiquitin_ligase"/>
</dbReference>
<dbReference type="SUPFAM" id="SSF50985">
    <property type="entry name" value="RCC1/BLIP-II"/>
    <property type="match status" value="1"/>
</dbReference>
<dbReference type="Gene3D" id="3.90.1750.10">
    <property type="entry name" value="Hect, E3 ligase catalytic domains"/>
    <property type="match status" value="1"/>
</dbReference>
<evidence type="ECO:0000259" key="4">
    <source>
        <dbReference type="PROSITE" id="PS50237"/>
    </source>
</evidence>
<organism evidence="5">
    <name type="scientific">Amphimedon queenslandica</name>
    <name type="common">Sponge</name>
    <dbReference type="NCBI Taxonomy" id="400682"/>
    <lineage>
        <taxon>Eukaryota</taxon>
        <taxon>Metazoa</taxon>
        <taxon>Porifera</taxon>
        <taxon>Demospongiae</taxon>
        <taxon>Heteroscleromorpha</taxon>
        <taxon>Haplosclerida</taxon>
        <taxon>Niphatidae</taxon>
        <taxon>Amphimedon</taxon>
    </lineage>
</organism>
<dbReference type="InterPro" id="IPR000569">
    <property type="entry name" value="HECT_dom"/>
</dbReference>
<evidence type="ECO:0000313" key="5">
    <source>
        <dbReference type="EnsemblMetazoa" id="Aqu2.1.35140_001"/>
    </source>
</evidence>
<feature type="region of interest" description="Disordered" evidence="3">
    <location>
        <begin position="225"/>
        <end position="269"/>
    </location>
</feature>
<dbReference type="SMART" id="SM00119">
    <property type="entry name" value="HECTc"/>
    <property type="match status" value="1"/>
</dbReference>
<feature type="region of interest" description="Disordered" evidence="3">
    <location>
        <begin position="2065"/>
        <end position="2114"/>
    </location>
</feature>
<sequence>MSVSPEAKLLCVPYKEGYSPEKIRKKILRRLQKLERKSTPSAYVKSLPGVPANEVLSIVSNSKYIACLLKDGRACRMKVSSSSNLTMYQVPPDFKTGGARPGGPENSLQVLSDAEYARRLQAQFDQERDFRPNSRIGRSDLDILRGLNSSPFSGIPTLTSIASPPSSSAQLNTNFTSSSPTPDFTAISNPAYLPASVTFLTTGSGPSVVAVRTFRPVDGASVASHSVNNDLMDDRDIGDKARDDEGAAGGGGAGSDAASGAAAGRKKREEVWPQMGELEWMIVKQNPESLGSDNRFVSIAALHSEILLVGGASGQLYSWPCDEGVVNPQPHPLTRELGLASERISFLSSSDIRASIITESGGVATFYDQLLRGCSEAGAPPLVSSLSHSLTFPSEFTTDSISSLFVSDFLTYVITNGGKVYWWGLCPQVKSSSPASSDAHSSSAASSIVEGSLVRLKNGPPCGPNALVLHCSKTHGPRVGQTVNIIEKGSIDPTTSVLVKILKQMVQEGEDGMGKVQQYESLEIWKQSDVVFLDDSPAVLGKVVAVDNNQAIIDVSYAQHTDIQTTSKPQNSLKVYRLAELSLCMGVEATANATVEATPTSHSQPVSRHVAGIVQHAPVCILDPAPLPPTSLPPIIDDSMGETKGPSMLRGFLPVALHPTNSGPYLLIKRIEDDQTFFVCTSGTSSGLIQSSSFVATGGRDTKPQKCTLEEESCHAYECALEACPSLLPAPTERAVPKHAGRKRRRKGTQTSNNETLSVPTPPVLHKTASIIDMYNSEVLCIKDVHGVLIPIPPGLKLKPDPPRYLDHLAGWFPNSDPVLYNSYHSLMSRQYMLNKNKNMIMLLVVPIKQTLLPSVMKIDTISVERIVRSISNTTPPTDHSSSSPPTTNGGDSPPAPKKPALEPVADVEMMESKTSELEPSSMNVDTEDSKPCSSPGMGLSLSPSVLYEYTAHNYNVMHVCVARKDRDDDGSNKQFIPYKGDNGANYQSLTAYPEYRDTSFEELRTNYYNKGGGYEISPDMKRDFQDLAYAQVMMLDTFLSSETIRNDVIRLLRQKNAFGETPFMTAIAYQNFTGAYKILVFIDELESSSVSPSPLLTEACLSRNRAGMTPVQLFFASYSTCYDIQQMKLYISSLPLGYTAQQLLSLFKEFYPSVYKAEITRDYDDDDVVDPPDEASDPESDDGGEGGEQGAPATASAPPRVPQAQRRGTNLHATPLMDNIPFRGMVYFSDIYQLRAAHLEMQDFRVFANYSNSRAGSFGQAHSVSFLAVGLEPDEACEEQGDTDGAFPTLLDVGHGVVSRVTPARRSRTGGLRVGWGTSKPPPNVEAKKELRKKRASAGLREACNILCSFLSRTEFATALDKNGESVLASLIHNQRCVDLFKYLSCAPSYPRYRKPLIPSKPEIPFNEPLELVKSDTPTSDKPEDPENPSSSLWRPFGSEPTPKTVVLSFGEGAAAFTEKSETLPSFTIETSVQPPCKNYDTCFLHGIDHLNGYDLLHNTFMTWPAQVTTVLGFNAFKHHDTWPTPISVQKLDCFVKRLLVSNENSFATAFLYTMSQKINALLVEGVDILPIYEKGGNLDGMNEKNLPMYVAVRYLGSLVRALSLEHSRVKGTLVELPPSRELPDRLRSQEIKGKLVHETMKKSLTSFSWLAIEAMAKAAETACLPVRMGVAKPFGANSVTCEYQTSTRASSSSRAVGDKSKHRSLAQQFHIRTAVRNTENSGKTSSISSLPELGIRLVPRQHVNQSGQGEEHEEFGMDLSDSELPGSELGNDSFDAANQRGNQSNSRMYGTQLDLYEHDTMSLINSSSSEDEDDPFADIMDGGLGTHRGRRGRRDGDDGMDGMYPYAWALDGRRIGENTPVVRPSSPTSSFFGQTEITTPLSTIPSIRFGSGFLARTFARIIKDLVLIVVRLCTSKRPPLYLMELPRHTIQKLLQSTLNTLEKTWSWVTDVLDVAEGQLHQGKSFDTQRYVATLRGSIRALSSSASPSVVQRIINRTANKSFIGSTPGEYMAYLLQCQAKGNNEGTIPVIDLYGYEHVVYILDALLYTLGTWPKPETQFILKDPLSPEEQRALDEKEKQEREKKEREERERKERREKERITREKKIKEGRDPDEIDLSEPLFIRTESEDERTQRYNAEFFRTASSPVAPKGPFEEAFPLAKQPHLLQPYALKEQLFASNQDQEMKDEDTPDTSSLPVSYLLLQNREIPHPITLSWTMDDALIRWNTSVSVFAHIFLAEGPGSESCNFLDTRAGFASRMARFRHQVSQLFESTQGGRSDWASVSNTLSIRVRRDHLLEDSLECLGHLTKFHYSQVRVKFEGEDGSGPGVNRGFFASLANALKNSDMSVPPCNKLGGLFYQPGKEPEQSGLYSPLPLVLHPTMSSTKSSILRSQRSSLFRAIGRFLGLCFWFKHTIPFMLCRHVCKYLLDRDFAWHDLAFYNADLYDGLRRMMIDAKSGKTKEEFHAIYCCYFEAPVCAHKIGVQNPENVFKDLIPGGSKIPVTPERVEEYVRLYAMHVMLICVREELMAMRSGLLDIIPSELLIGLTAEDFQLLLSGDSANISLQRLKSVMKFNHTHGRPATICDRFEKMFWRVVSHMNNNQRQQLLYFATGSASLPATNDQEPSSIIINIDVIGGSNVESLPVASTCSLRMSIPLYPSYNILKKKLMQAIQCQAYGLG</sequence>
<feature type="region of interest" description="Disordered" evidence="3">
    <location>
        <begin position="1687"/>
        <end position="1787"/>
    </location>
</feature>
<keyword evidence="6" id="KW-1185">Reference proteome</keyword>
<reference evidence="5" key="2">
    <citation type="submission" date="2017-05" db="UniProtKB">
        <authorList>
            <consortium name="EnsemblMetazoa"/>
        </authorList>
    </citation>
    <scope>IDENTIFICATION</scope>
</reference>
<dbReference type="InParanoid" id="A0A1X7V4G2"/>
<evidence type="ECO:0000256" key="1">
    <source>
        <dbReference type="ARBA" id="ARBA00022786"/>
    </source>
</evidence>
<dbReference type="EnsemblMetazoa" id="XM_019995034.1">
    <property type="protein sequence ID" value="XP_019850593.1"/>
    <property type="gene ID" value="LOC100637541"/>
</dbReference>
<feature type="region of interest" description="Disordered" evidence="3">
    <location>
        <begin position="1808"/>
        <end position="1838"/>
    </location>
</feature>
<feature type="region of interest" description="Disordered" evidence="3">
    <location>
        <begin position="733"/>
        <end position="760"/>
    </location>
</feature>
<accession>A0A1X7V4G2</accession>
<gene>
    <name evidence="5" type="primary">100637541</name>
</gene>
<dbReference type="STRING" id="400682.A0A1X7V4G2"/>
<dbReference type="GO" id="GO:0005737">
    <property type="term" value="C:cytoplasm"/>
    <property type="evidence" value="ECO:0007669"/>
    <property type="project" value="TreeGrafter"/>
</dbReference>
<keyword evidence="1 2" id="KW-0833">Ubl conjugation pathway</keyword>
<dbReference type="GO" id="GO:0005634">
    <property type="term" value="C:nucleus"/>
    <property type="evidence" value="ECO:0007669"/>
    <property type="project" value="TreeGrafter"/>
</dbReference>
<proteinExistence type="predicted"/>
<dbReference type="KEGG" id="aqu:100637541"/>
<dbReference type="GO" id="GO:0090263">
    <property type="term" value="P:positive regulation of canonical Wnt signaling pathway"/>
    <property type="evidence" value="ECO:0007669"/>
    <property type="project" value="TreeGrafter"/>
</dbReference>
<dbReference type="Proteomes" id="UP000007879">
    <property type="component" value="Unassembled WGS sequence"/>
</dbReference>
<feature type="compositionally biased region" description="Basic residues" evidence="3">
    <location>
        <begin position="737"/>
        <end position="748"/>
    </location>
</feature>
<dbReference type="GO" id="GO:0034450">
    <property type="term" value="F:ubiquitin-ubiquitin ligase activity"/>
    <property type="evidence" value="ECO:0007669"/>
    <property type="project" value="TreeGrafter"/>
</dbReference>
<feature type="compositionally biased region" description="Low complexity" evidence="3">
    <location>
        <begin position="872"/>
        <end position="888"/>
    </location>
</feature>
<dbReference type="Gene3D" id="1.10.10.2360">
    <property type="match status" value="1"/>
</dbReference>
<evidence type="ECO:0000313" key="6">
    <source>
        <dbReference type="Proteomes" id="UP000007879"/>
    </source>
</evidence>
<feature type="compositionally biased region" description="Acidic residues" evidence="3">
    <location>
        <begin position="1164"/>
        <end position="1186"/>
    </location>
</feature>
<dbReference type="eggNOG" id="KOG0943">
    <property type="taxonomic scope" value="Eukaryota"/>
</dbReference>
<dbReference type="GO" id="GO:0000209">
    <property type="term" value="P:protein polyubiquitination"/>
    <property type="evidence" value="ECO:0007669"/>
    <property type="project" value="TreeGrafter"/>
</dbReference>
<evidence type="ECO:0000256" key="3">
    <source>
        <dbReference type="SAM" id="MobiDB-lite"/>
    </source>
</evidence>
<feature type="active site" description="Glycyl thioester intermediate" evidence="2">
    <location>
        <position position="2649"/>
    </location>
</feature>
<feature type="compositionally biased region" description="Basic and acidic residues" evidence="3">
    <location>
        <begin position="232"/>
        <end position="245"/>
    </location>
</feature>
<dbReference type="PANTHER" id="PTHR46276:SF1">
    <property type="entry name" value="E3 UBIQUITIN-PROTEIN LIGASE UBR5"/>
    <property type="match status" value="1"/>
</dbReference>
<feature type="domain" description="HECT" evidence="4">
    <location>
        <begin position="2308"/>
        <end position="2680"/>
    </location>
</feature>
<name>A0A1X7V4G2_AMPQE</name>
<evidence type="ECO:0000256" key="2">
    <source>
        <dbReference type="PROSITE-ProRule" id="PRU00104"/>
    </source>
</evidence>
<dbReference type="PROSITE" id="PS50237">
    <property type="entry name" value="HECT"/>
    <property type="match status" value="1"/>
</dbReference>
<feature type="region of interest" description="Disordered" evidence="3">
    <location>
        <begin position="1409"/>
        <end position="1440"/>
    </location>
</feature>
<dbReference type="EnsemblMetazoa" id="Aqu2.1.35140_001">
    <property type="protein sequence ID" value="Aqu2.1.35140_001"/>
    <property type="gene ID" value="Aqu2.1.35140"/>
</dbReference>
<feature type="compositionally biased region" description="Basic and acidic residues" evidence="3">
    <location>
        <begin position="2070"/>
        <end position="2114"/>
    </location>
</feature>
<feature type="compositionally biased region" description="Basic and acidic residues" evidence="3">
    <location>
        <begin position="1412"/>
        <end position="1426"/>
    </location>
</feature>
<dbReference type="Pfam" id="PF00632">
    <property type="entry name" value="HECT"/>
    <property type="match status" value="1"/>
</dbReference>
<feature type="compositionally biased region" description="Polar residues" evidence="3">
    <location>
        <begin position="1717"/>
        <end position="1731"/>
    </location>
</feature>